<keyword evidence="2 7" id="KW-0813">Transport</keyword>
<evidence type="ECO:0000256" key="5">
    <source>
        <dbReference type="ARBA" id="ARBA00023136"/>
    </source>
</evidence>
<dbReference type="SUPFAM" id="SSF49464">
    <property type="entry name" value="Carboxypeptidase regulatory domain-like"/>
    <property type="match status" value="1"/>
</dbReference>
<dbReference type="InterPro" id="IPR037066">
    <property type="entry name" value="Plug_dom_sf"/>
</dbReference>
<evidence type="ECO:0000256" key="8">
    <source>
        <dbReference type="SAM" id="SignalP"/>
    </source>
</evidence>
<dbReference type="Proteomes" id="UP000825483">
    <property type="component" value="Unassembled WGS sequence"/>
</dbReference>
<comment type="subcellular location">
    <subcellularLocation>
        <location evidence="1 7">Cell outer membrane</location>
        <topology evidence="1 7">Multi-pass membrane protein</topology>
    </subcellularLocation>
</comment>
<reference evidence="10" key="1">
    <citation type="journal article" date="2022" name="Int. J. Syst. Evol. Microbiol.">
        <title>Prevotella lacticifex sp. nov., isolated from the rumen of cows.</title>
        <authorList>
            <person name="Shinkai T."/>
            <person name="Ikeyama N."/>
            <person name="Kumagai M."/>
            <person name="Ohmori H."/>
            <person name="Sakamoto M."/>
            <person name="Ohkuma M."/>
            <person name="Mitsumori M."/>
        </authorList>
    </citation>
    <scope>NUCLEOTIDE SEQUENCE</scope>
    <source>
        <strain evidence="10">R5076</strain>
    </source>
</reference>
<proteinExistence type="inferred from homology"/>
<evidence type="ECO:0000259" key="9">
    <source>
        <dbReference type="Pfam" id="PF07715"/>
    </source>
</evidence>
<dbReference type="InterPro" id="IPR012910">
    <property type="entry name" value="Plug_dom"/>
</dbReference>
<dbReference type="SUPFAM" id="SSF56935">
    <property type="entry name" value="Porins"/>
    <property type="match status" value="1"/>
</dbReference>
<dbReference type="InterPro" id="IPR008969">
    <property type="entry name" value="CarboxyPept-like_regulatory"/>
</dbReference>
<evidence type="ECO:0000256" key="1">
    <source>
        <dbReference type="ARBA" id="ARBA00004571"/>
    </source>
</evidence>
<protein>
    <submittedName>
        <fullName evidence="10">SusC/RagA family TonB-linked outer membrane protein</fullName>
    </submittedName>
</protein>
<dbReference type="InterPro" id="IPR039426">
    <property type="entry name" value="TonB-dep_rcpt-like"/>
</dbReference>
<dbReference type="Gene3D" id="2.170.130.10">
    <property type="entry name" value="TonB-dependent receptor, plug domain"/>
    <property type="match status" value="1"/>
</dbReference>
<dbReference type="Gene3D" id="2.40.170.20">
    <property type="entry name" value="TonB-dependent receptor, beta-barrel domain"/>
    <property type="match status" value="1"/>
</dbReference>
<keyword evidence="8" id="KW-0732">Signal</keyword>
<dbReference type="EMBL" id="BPUB01000001">
    <property type="protein sequence ID" value="GJG58308.1"/>
    <property type="molecule type" value="Genomic_DNA"/>
</dbReference>
<evidence type="ECO:0000313" key="11">
    <source>
        <dbReference type="Proteomes" id="UP000825483"/>
    </source>
</evidence>
<feature type="chain" id="PRO_5040275990" evidence="8">
    <location>
        <begin position="24"/>
        <end position="1078"/>
    </location>
</feature>
<evidence type="ECO:0000256" key="3">
    <source>
        <dbReference type="ARBA" id="ARBA00022452"/>
    </source>
</evidence>
<evidence type="ECO:0000256" key="6">
    <source>
        <dbReference type="ARBA" id="ARBA00023237"/>
    </source>
</evidence>
<dbReference type="InterPro" id="IPR023996">
    <property type="entry name" value="TonB-dep_OMP_SusC/RagA"/>
</dbReference>
<evidence type="ECO:0000256" key="2">
    <source>
        <dbReference type="ARBA" id="ARBA00022448"/>
    </source>
</evidence>
<sequence>MYLQIKKAAMALFLSLFCFVAYAQQTVTGTVKDATGEPMIGVTVLADGKPVAVTDLDGNFSIPDCKPSTVVKLSYVGYKDQQVTVGNKSTLNFTMQEDNKALDEVVVVGYGTMKKSDLTGSISSVNSEDIVAKGASNVLSAMQGSVPGVNITQTTGRADGGMNIEIRGKSSIQSSTKPLYIVDGVMTSDIDFLNEQDIEKIDILKDASSTAIYGSRATAGVVMITTKGGLGIKKGSKPSISYDGYYGVAVVSRMPDFQNADEFYKYRFLKFQGYAGATPSPMNSHPLYEMTQAYYNQGMLQAVQGDYSSPSVLKQMLAAGEDYDWPSQVTQNGRQQNHYISVNGSSQDISYNMGLGYNDVEGVYKGDEQSKITFKGGLDANINKWLNAGFDFNMARIKHDYANDEGVQEAFRMNPFMRPFDEDGNIITNPGNKTALGTNGNQFTDSYSPLVIMQNGKRNRTTYRVLGNVYLNFKPFDGLTFKTTFSPNYSNYIDGQWTGDATGDTPQATRTTYRSFGWTWDNVLTYNKIFNKIHRLNVMGLYSMEGGNSESGTNTFNNPWAGTYWYNLGKVGLTKEDGSLNVIKADNSYSESEMVSYAFRLNYTLLDRYMFTGTVRWDGSSKFRRGHRWGSFPSLALAWRMSEEKFIKDNLKWVSNLKLRLSYGVTGNNTGISNYEWYQGIVSGYYYPFGASYVNGSYPDGIKDADITWEKSNEWNLGLDFGFLRNRIFGSVDVYRKTSKDLLFGVTLPLEVGGIQMTTNIGSVRNTGVEASVTGVIIQNKDWNWTVTANYSHNSNHIKEIDGTGNDFVSSKLFLGRGFNVQYGYQYGGVVSDREMTVPDNQAAVSHGFTPGSKVLERDYYYNVYGWTEGNPIVKDINGDGSINENDKRVMRGDPAWIGNLSTTLSYKGWDFSATLYTKQHYWISSAFLNRYCDMGDRGRGRLNMDYYIPAGTLIDCDGVNADGTYINPKYQQTTHYGNYPFPNNGGSNGGTNNSYYTDAIRYQNISFTKIKNITLGYTFPKNWTSKFGCSTLRLYMTVTNPFVITGFKGFDPEWADASLKNDGPSTTTWQFGANIKF</sequence>
<dbReference type="Pfam" id="PF07715">
    <property type="entry name" value="Plug"/>
    <property type="match status" value="1"/>
</dbReference>
<dbReference type="FunFam" id="2.170.130.10:FF:000008">
    <property type="entry name" value="SusC/RagA family TonB-linked outer membrane protein"/>
    <property type="match status" value="1"/>
</dbReference>
<evidence type="ECO:0000256" key="4">
    <source>
        <dbReference type="ARBA" id="ARBA00022692"/>
    </source>
</evidence>
<dbReference type="GO" id="GO:0009279">
    <property type="term" value="C:cell outer membrane"/>
    <property type="evidence" value="ECO:0007669"/>
    <property type="project" value="UniProtKB-SubCell"/>
</dbReference>
<evidence type="ECO:0000256" key="7">
    <source>
        <dbReference type="PROSITE-ProRule" id="PRU01360"/>
    </source>
</evidence>
<dbReference type="Gene3D" id="2.60.40.1120">
    <property type="entry name" value="Carboxypeptidase-like, regulatory domain"/>
    <property type="match status" value="1"/>
</dbReference>
<keyword evidence="6 7" id="KW-0998">Cell outer membrane</keyword>
<gene>
    <name evidence="10" type="ORF">PRLR5076_11590</name>
</gene>
<dbReference type="AlphaFoldDB" id="A0A9R1CXT4"/>
<dbReference type="NCBIfam" id="TIGR04057">
    <property type="entry name" value="SusC_RagA_signa"/>
    <property type="match status" value="1"/>
</dbReference>
<dbReference type="InterPro" id="IPR023997">
    <property type="entry name" value="TonB-dep_OMP_SusC/RagA_CS"/>
</dbReference>
<keyword evidence="3 7" id="KW-1134">Transmembrane beta strand</keyword>
<dbReference type="NCBIfam" id="TIGR04056">
    <property type="entry name" value="OMP_RagA_SusC"/>
    <property type="match status" value="1"/>
</dbReference>
<comment type="caution">
    <text evidence="10">The sequence shown here is derived from an EMBL/GenBank/DDBJ whole genome shotgun (WGS) entry which is preliminary data.</text>
</comment>
<dbReference type="PROSITE" id="PS52016">
    <property type="entry name" value="TONB_DEPENDENT_REC_3"/>
    <property type="match status" value="1"/>
</dbReference>
<dbReference type="InterPro" id="IPR036942">
    <property type="entry name" value="Beta-barrel_TonB_sf"/>
</dbReference>
<keyword evidence="11" id="KW-1185">Reference proteome</keyword>
<keyword evidence="5 7" id="KW-0472">Membrane</keyword>
<feature type="domain" description="TonB-dependent receptor plug" evidence="9">
    <location>
        <begin position="115"/>
        <end position="221"/>
    </location>
</feature>
<evidence type="ECO:0000313" key="10">
    <source>
        <dbReference type="EMBL" id="GJG58308.1"/>
    </source>
</evidence>
<accession>A0A9R1CXT4</accession>
<dbReference type="Pfam" id="PF13715">
    <property type="entry name" value="CarbopepD_reg_2"/>
    <property type="match status" value="1"/>
</dbReference>
<keyword evidence="4 7" id="KW-0812">Transmembrane</keyword>
<comment type="similarity">
    <text evidence="7">Belongs to the TonB-dependent receptor family.</text>
</comment>
<organism evidence="10 11">
    <name type="scientific">Prevotella lacticifex</name>
    <dbReference type="NCBI Taxonomy" id="2854755"/>
    <lineage>
        <taxon>Bacteria</taxon>
        <taxon>Pseudomonadati</taxon>
        <taxon>Bacteroidota</taxon>
        <taxon>Bacteroidia</taxon>
        <taxon>Bacteroidales</taxon>
        <taxon>Prevotellaceae</taxon>
        <taxon>Prevotella</taxon>
    </lineage>
</organism>
<feature type="signal peptide" evidence="8">
    <location>
        <begin position="1"/>
        <end position="23"/>
    </location>
</feature>
<name>A0A9R1CXT4_9BACT</name>